<dbReference type="Proteomes" id="UP001596445">
    <property type="component" value="Unassembled WGS sequence"/>
</dbReference>
<sequence length="139" mass="15411">MRAETDPQLRDLLGADSIAVIGCSTTPGKEAHEIPKYMLEQGYEVIPINPYADTIFQKDAYDSLAAVEETIDMVDVFRPSEEVAGIVEEVLARDVDRGDIESLWLQLGIHDDEATAEAVEAGIDVVQDRCLKVEHQRLL</sequence>
<proteinExistence type="predicted"/>
<dbReference type="InterPro" id="IPR003781">
    <property type="entry name" value="CoA-bd"/>
</dbReference>
<dbReference type="SUPFAM" id="SSF51735">
    <property type="entry name" value="NAD(P)-binding Rossmann-fold domains"/>
    <property type="match status" value="1"/>
</dbReference>
<dbReference type="Pfam" id="PF13380">
    <property type="entry name" value="CoA_binding_2"/>
    <property type="match status" value="1"/>
</dbReference>
<dbReference type="PANTHER" id="PTHR33303:SF2">
    <property type="entry name" value="COA-BINDING DOMAIN-CONTAINING PROTEIN"/>
    <property type="match status" value="1"/>
</dbReference>
<protein>
    <submittedName>
        <fullName evidence="2">CoA-binding protein</fullName>
    </submittedName>
</protein>
<dbReference type="InterPro" id="IPR036291">
    <property type="entry name" value="NAD(P)-bd_dom_sf"/>
</dbReference>
<reference evidence="2 3" key="1">
    <citation type="journal article" date="2019" name="Int. J. Syst. Evol. Microbiol.">
        <title>The Global Catalogue of Microorganisms (GCM) 10K type strain sequencing project: providing services to taxonomists for standard genome sequencing and annotation.</title>
        <authorList>
            <consortium name="The Broad Institute Genomics Platform"/>
            <consortium name="The Broad Institute Genome Sequencing Center for Infectious Disease"/>
            <person name="Wu L."/>
            <person name="Ma J."/>
        </authorList>
    </citation>
    <scope>NUCLEOTIDE SEQUENCE [LARGE SCALE GENOMIC DNA]</scope>
    <source>
        <strain evidence="2 3">JCM 30072</strain>
    </source>
</reference>
<evidence type="ECO:0000259" key="1">
    <source>
        <dbReference type="SMART" id="SM00881"/>
    </source>
</evidence>
<dbReference type="PANTHER" id="PTHR33303">
    <property type="entry name" value="CYTOPLASMIC PROTEIN-RELATED"/>
    <property type="match status" value="1"/>
</dbReference>
<accession>A0ABD5VZP1</accession>
<feature type="domain" description="CoA-binding" evidence="1">
    <location>
        <begin position="12"/>
        <end position="109"/>
    </location>
</feature>
<dbReference type="Gene3D" id="3.40.50.720">
    <property type="entry name" value="NAD(P)-binding Rossmann-like Domain"/>
    <property type="match status" value="1"/>
</dbReference>
<dbReference type="GeneID" id="76629278"/>
<keyword evidence="3" id="KW-1185">Reference proteome</keyword>
<name>A0ABD5VZP1_9EURY</name>
<gene>
    <name evidence="2" type="ORF">ACFQQG_03565</name>
</gene>
<dbReference type="SMART" id="SM00881">
    <property type="entry name" value="CoA_binding"/>
    <property type="match status" value="1"/>
</dbReference>
<dbReference type="RefSeq" id="WP_267163170.1">
    <property type="nucleotide sequence ID" value="NZ_CP112972.1"/>
</dbReference>
<dbReference type="AlphaFoldDB" id="A0ABD5VZP1"/>
<organism evidence="2 3">
    <name type="scientific">Halovenus salina</name>
    <dbReference type="NCBI Taxonomy" id="1510225"/>
    <lineage>
        <taxon>Archaea</taxon>
        <taxon>Methanobacteriati</taxon>
        <taxon>Methanobacteriota</taxon>
        <taxon>Stenosarchaea group</taxon>
        <taxon>Halobacteria</taxon>
        <taxon>Halobacteriales</taxon>
        <taxon>Haloarculaceae</taxon>
        <taxon>Halovenus</taxon>
    </lineage>
</organism>
<evidence type="ECO:0000313" key="3">
    <source>
        <dbReference type="Proteomes" id="UP001596445"/>
    </source>
</evidence>
<dbReference type="EMBL" id="JBHSZI010000001">
    <property type="protein sequence ID" value="MFC7057416.1"/>
    <property type="molecule type" value="Genomic_DNA"/>
</dbReference>
<comment type="caution">
    <text evidence="2">The sequence shown here is derived from an EMBL/GenBank/DDBJ whole genome shotgun (WGS) entry which is preliminary data.</text>
</comment>
<evidence type="ECO:0000313" key="2">
    <source>
        <dbReference type="EMBL" id="MFC7057416.1"/>
    </source>
</evidence>